<dbReference type="InterPro" id="IPR004843">
    <property type="entry name" value="Calcineurin-like_PHP"/>
</dbReference>
<dbReference type="InterPro" id="IPR029052">
    <property type="entry name" value="Metallo-depent_PP-like"/>
</dbReference>
<protein>
    <submittedName>
        <fullName evidence="5">Metallophosphoesterase</fullName>
    </submittedName>
</protein>
<dbReference type="InterPro" id="IPR051158">
    <property type="entry name" value="Metallophosphoesterase_sf"/>
</dbReference>
<gene>
    <name evidence="5" type="ORF">NZ698_02415</name>
</gene>
<evidence type="ECO:0000259" key="4">
    <source>
        <dbReference type="Pfam" id="PF00149"/>
    </source>
</evidence>
<evidence type="ECO:0000256" key="2">
    <source>
        <dbReference type="ARBA" id="ARBA00022801"/>
    </source>
</evidence>
<keyword evidence="3" id="KW-1133">Transmembrane helix</keyword>
<dbReference type="Gene3D" id="3.60.21.10">
    <property type="match status" value="1"/>
</dbReference>
<reference evidence="6" key="1">
    <citation type="submission" date="2023-07" db="EMBL/GenBank/DDBJ databases">
        <title>Chryseobacterium sp. strain PBS4-4 Genome sequencing and assembly.</title>
        <authorList>
            <person name="Jung Y."/>
        </authorList>
    </citation>
    <scope>NUCLEOTIDE SEQUENCE [LARGE SCALE GENOMIC DNA]</scope>
    <source>
        <strain evidence="6">PBS4-4</strain>
    </source>
</reference>
<evidence type="ECO:0000313" key="5">
    <source>
        <dbReference type="EMBL" id="MCU7616039.1"/>
    </source>
</evidence>
<name>A0ABT2W3X0_9FLAO</name>
<feature type="transmembrane region" description="Helical" evidence="3">
    <location>
        <begin position="107"/>
        <end position="127"/>
    </location>
</feature>
<dbReference type="PANTHER" id="PTHR31302">
    <property type="entry name" value="TRANSMEMBRANE PROTEIN WITH METALLOPHOSPHOESTERASE DOMAIN-RELATED"/>
    <property type="match status" value="1"/>
</dbReference>
<dbReference type="RefSeq" id="WP_263001500.1">
    <property type="nucleotide sequence ID" value="NZ_JAOTEM010000001.1"/>
</dbReference>
<dbReference type="Proteomes" id="UP001208649">
    <property type="component" value="Unassembled WGS sequence"/>
</dbReference>
<dbReference type="CDD" id="cd07385">
    <property type="entry name" value="MPP_YkuE_C"/>
    <property type="match status" value="1"/>
</dbReference>
<keyword evidence="3" id="KW-0472">Membrane</keyword>
<accession>A0ABT2W3X0</accession>
<proteinExistence type="predicted"/>
<feature type="transmembrane region" description="Helical" evidence="3">
    <location>
        <begin position="31"/>
        <end position="52"/>
    </location>
</feature>
<feature type="transmembrane region" description="Helical" evidence="3">
    <location>
        <begin position="134"/>
        <end position="152"/>
    </location>
</feature>
<dbReference type="Pfam" id="PF00149">
    <property type="entry name" value="Metallophos"/>
    <property type="match status" value="1"/>
</dbReference>
<dbReference type="EMBL" id="JAOTEM010000001">
    <property type="protein sequence ID" value="MCU7616039.1"/>
    <property type="molecule type" value="Genomic_DNA"/>
</dbReference>
<comment type="caution">
    <text evidence="5">The sequence shown here is derived from an EMBL/GenBank/DDBJ whole genome shotgun (WGS) entry which is preliminary data.</text>
</comment>
<keyword evidence="1" id="KW-0479">Metal-binding</keyword>
<feature type="transmembrane region" description="Helical" evidence="3">
    <location>
        <begin position="64"/>
        <end position="87"/>
    </location>
</feature>
<feature type="transmembrane region" description="Helical" evidence="3">
    <location>
        <begin position="164"/>
        <end position="187"/>
    </location>
</feature>
<evidence type="ECO:0000256" key="3">
    <source>
        <dbReference type="SAM" id="Phobius"/>
    </source>
</evidence>
<keyword evidence="2" id="KW-0378">Hydrolase</keyword>
<sequence length="451" mass="51759">MQRNFLFIAAIFLFLEVYIYQAIRTLTDNSWIKLGYCVLSLAVYGFFAYEVSHFQRSDRSTMRAQIMISLFLVFILPKIFIVIGLLFEDFIRIPTEFYRKFIFHEISMMQIIAIISYILFLALAPLSLSTKGKISLALLVIVSIYYYKDFFINERPYLPERRKFVSLVGLGLGGVLSALFIDGITFGKYRHKVRQVKVKIKNLPNSFKGYKIIQISDVHSGSFSDPSKLEHAIDLINEQNPDLVLFTGDMVNNVSEEFKPFIPLFSKIKAKDGKFAVLGNHDYGDYVTWDSPNAKKVNLDTLIEYEKQAGFDMLMNENRVIDRNGEKLYILGVENWGLKPFPQFGKIDKALENVPQNAAKILMSHDPTHFDYVVKKHPADISLTLSGHTHGMQFGLDLKNIKWSPVQYRYPKWADLYESEGKLLYVNRGFGVLGYPGRVGVLPEITLLELS</sequence>
<evidence type="ECO:0000256" key="1">
    <source>
        <dbReference type="ARBA" id="ARBA00022723"/>
    </source>
</evidence>
<dbReference type="SUPFAM" id="SSF56300">
    <property type="entry name" value="Metallo-dependent phosphatases"/>
    <property type="match status" value="1"/>
</dbReference>
<dbReference type="PANTHER" id="PTHR31302:SF31">
    <property type="entry name" value="PHOSPHODIESTERASE YAEI"/>
    <property type="match status" value="1"/>
</dbReference>
<feature type="domain" description="Calcineurin-like phosphoesterase" evidence="4">
    <location>
        <begin position="211"/>
        <end position="391"/>
    </location>
</feature>
<evidence type="ECO:0000313" key="6">
    <source>
        <dbReference type="Proteomes" id="UP001208649"/>
    </source>
</evidence>
<organism evidence="5 6">
    <name type="scientific">Chryseobacterium edaphi</name>
    <dbReference type="NCBI Taxonomy" id="2976532"/>
    <lineage>
        <taxon>Bacteria</taxon>
        <taxon>Pseudomonadati</taxon>
        <taxon>Bacteroidota</taxon>
        <taxon>Flavobacteriia</taxon>
        <taxon>Flavobacteriales</taxon>
        <taxon>Weeksellaceae</taxon>
        <taxon>Chryseobacterium group</taxon>
        <taxon>Chryseobacterium</taxon>
    </lineage>
</organism>
<keyword evidence="3" id="KW-0812">Transmembrane</keyword>
<keyword evidence="6" id="KW-1185">Reference proteome</keyword>